<feature type="region of interest" description="Disordered" evidence="1">
    <location>
        <begin position="116"/>
        <end position="141"/>
    </location>
</feature>
<dbReference type="Proteomes" id="UP000199076">
    <property type="component" value="Unassembled WGS sequence"/>
</dbReference>
<keyword evidence="3" id="KW-1185">Reference proteome</keyword>
<reference evidence="3" key="1">
    <citation type="submission" date="2016-10" db="EMBL/GenBank/DDBJ databases">
        <authorList>
            <person name="Varghese N."/>
            <person name="Submissions S."/>
        </authorList>
    </citation>
    <scope>NUCLEOTIDE SEQUENCE [LARGE SCALE GENOMIC DNA]</scope>
    <source>
        <strain evidence="3">IBRC-M 10760</strain>
    </source>
</reference>
<evidence type="ECO:0000313" key="2">
    <source>
        <dbReference type="EMBL" id="SDF00718.1"/>
    </source>
</evidence>
<accession>A0A1G7HJZ2</accession>
<gene>
    <name evidence="2" type="ORF">SAMN05216218_10355</name>
</gene>
<dbReference type="PROSITE" id="PS51257">
    <property type="entry name" value="PROKAR_LIPOPROTEIN"/>
    <property type="match status" value="1"/>
</dbReference>
<evidence type="ECO:0000256" key="1">
    <source>
        <dbReference type="SAM" id="MobiDB-lite"/>
    </source>
</evidence>
<dbReference type="EMBL" id="FNBK01000003">
    <property type="protein sequence ID" value="SDF00718.1"/>
    <property type="molecule type" value="Genomic_DNA"/>
</dbReference>
<proteinExistence type="predicted"/>
<dbReference type="RefSeq" id="WP_092688558.1">
    <property type="nucleotide sequence ID" value="NZ_FNBK01000003.1"/>
</dbReference>
<dbReference type="STRING" id="660518.SAMN05216218_10355"/>
<evidence type="ECO:0000313" key="3">
    <source>
        <dbReference type="Proteomes" id="UP000199076"/>
    </source>
</evidence>
<sequence>MQRRDVLATVGAAGLSAGCFGILESNCTPGDRELGALYERVLDMENPDQASIRGTVTRMSDSEMIVADGTGYAEVSTPLRKKFNTDWFGTGDCVEVSASVSAEYSRDVGHLALEIDDGEDIESNGETSDPPSGPPKEPDAFFELEYQDGGFDEPTTGVTLTHDGSEAVQAENLEVRLDPESDLEIVPWTEFADADPETEVAPGDSAVFERRGDGHLIWRPEKHWGRAVSSGWELE</sequence>
<dbReference type="AlphaFoldDB" id="A0A1G7HJZ2"/>
<protein>
    <submittedName>
        <fullName evidence="2">Uncharacterized protein</fullName>
    </submittedName>
</protein>
<dbReference type="OrthoDB" id="374438at2157"/>
<organism evidence="2 3">
    <name type="scientific">Halorientalis regularis</name>
    <dbReference type="NCBI Taxonomy" id="660518"/>
    <lineage>
        <taxon>Archaea</taxon>
        <taxon>Methanobacteriati</taxon>
        <taxon>Methanobacteriota</taxon>
        <taxon>Stenosarchaea group</taxon>
        <taxon>Halobacteria</taxon>
        <taxon>Halobacteriales</taxon>
        <taxon>Haloarculaceae</taxon>
        <taxon>Halorientalis</taxon>
    </lineage>
</organism>
<name>A0A1G7HJZ2_9EURY</name>